<protein>
    <submittedName>
        <fullName evidence="2">Uncharacterized protein</fullName>
    </submittedName>
</protein>
<sequence length="142" mass="15782">MHNHITLTIPSSPQPTVSFPPYNPPPPRPPRSTCFDYSNAKHVGIDPPNTTSLLYIRAARRNARSCPEQGKLRAAGKECDPCVCIQVSLSELQSVQELRLPLLPPPQTSLKPIQNTDITNICILKAITQSKTPFCTEYHLRV</sequence>
<dbReference type="EMBL" id="JALNTZ010000002">
    <property type="protein sequence ID" value="KAJ3663143.1"/>
    <property type="molecule type" value="Genomic_DNA"/>
</dbReference>
<feature type="compositionally biased region" description="Polar residues" evidence="1">
    <location>
        <begin position="1"/>
        <end position="17"/>
    </location>
</feature>
<evidence type="ECO:0000256" key="1">
    <source>
        <dbReference type="SAM" id="MobiDB-lite"/>
    </source>
</evidence>
<dbReference type="Proteomes" id="UP001168821">
    <property type="component" value="Unassembled WGS sequence"/>
</dbReference>
<name>A0AA38MPL9_9CUCU</name>
<proteinExistence type="predicted"/>
<accession>A0AA38MPL9</accession>
<feature type="compositionally biased region" description="Pro residues" evidence="1">
    <location>
        <begin position="21"/>
        <end position="30"/>
    </location>
</feature>
<gene>
    <name evidence="2" type="ORF">Zmor_007451</name>
</gene>
<feature type="region of interest" description="Disordered" evidence="1">
    <location>
        <begin position="1"/>
        <end position="32"/>
    </location>
</feature>
<dbReference type="AlphaFoldDB" id="A0AA38MPL9"/>
<evidence type="ECO:0000313" key="3">
    <source>
        <dbReference type="Proteomes" id="UP001168821"/>
    </source>
</evidence>
<comment type="caution">
    <text evidence="2">The sequence shown here is derived from an EMBL/GenBank/DDBJ whole genome shotgun (WGS) entry which is preliminary data.</text>
</comment>
<reference evidence="2" key="1">
    <citation type="journal article" date="2023" name="G3 (Bethesda)">
        <title>Whole genome assemblies of Zophobas morio and Tenebrio molitor.</title>
        <authorList>
            <person name="Kaur S."/>
            <person name="Stinson S.A."/>
            <person name="diCenzo G.C."/>
        </authorList>
    </citation>
    <scope>NUCLEOTIDE SEQUENCE</scope>
    <source>
        <strain evidence="2">QUZm001</strain>
    </source>
</reference>
<organism evidence="2 3">
    <name type="scientific">Zophobas morio</name>
    <dbReference type="NCBI Taxonomy" id="2755281"/>
    <lineage>
        <taxon>Eukaryota</taxon>
        <taxon>Metazoa</taxon>
        <taxon>Ecdysozoa</taxon>
        <taxon>Arthropoda</taxon>
        <taxon>Hexapoda</taxon>
        <taxon>Insecta</taxon>
        <taxon>Pterygota</taxon>
        <taxon>Neoptera</taxon>
        <taxon>Endopterygota</taxon>
        <taxon>Coleoptera</taxon>
        <taxon>Polyphaga</taxon>
        <taxon>Cucujiformia</taxon>
        <taxon>Tenebrionidae</taxon>
        <taxon>Zophobas</taxon>
    </lineage>
</organism>
<keyword evidence="3" id="KW-1185">Reference proteome</keyword>
<evidence type="ECO:0000313" key="2">
    <source>
        <dbReference type="EMBL" id="KAJ3663143.1"/>
    </source>
</evidence>